<dbReference type="GO" id="GO:0016799">
    <property type="term" value="F:hydrolase activity, hydrolyzing N-glycosyl compounds"/>
    <property type="evidence" value="ECO:0007669"/>
    <property type="project" value="InterPro"/>
</dbReference>
<dbReference type="InterPro" id="IPR001910">
    <property type="entry name" value="Inosine/uridine_hydrolase_dom"/>
</dbReference>
<reference evidence="2 3" key="1">
    <citation type="submission" date="2018-03" db="EMBL/GenBank/DDBJ databases">
        <title>Genomic Encyclopedia of Archaeal and Bacterial Type Strains, Phase II (KMG-II): from individual species to whole genera.</title>
        <authorList>
            <person name="Goeker M."/>
        </authorList>
    </citation>
    <scope>NUCLEOTIDE SEQUENCE [LARGE SCALE GENOMIC DNA]</scope>
    <source>
        <strain evidence="2 3">DSM 45601</strain>
    </source>
</reference>
<accession>A0A2T0Q485</accession>
<dbReference type="Pfam" id="PF01156">
    <property type="entry name" value="IU_nuc_hydro"/>
    <property type="match status" value="1"/>
</dbReference>
<evidence type="ECO:0000313" key="2">
    <source>
        <dbReference type="EMBL" id="PRX98602.1"/>
    </source>
</evidence>
<dbReference type="InterPro" id="IPR052775">
    <property type="entry name" value="IUN_hydrolase"/>
</dbReference>
<evidence type="ECO:0000259" key="1">
    <source>
        <dbReference type="Pfam" id="PF01156"/>
    </source>
</evidence>
<organism evidence="2 3">
    <name type="scientific">Allonocardiopsis opalescens</name>
    <dbReference type="NCBI Taxonomy" id="1144618"/>
    <lineage>
        <taxon>Bacteria</taxon>
        <taxon>Bacillati</taxon>
        <taxon>Actinomycetota</taxon>
        <taxon>Actinomycetes</taxon>
        <taxon>Streptosporangiales</taxon>
        <taxon>Allonocardiopsis</taxon>
    </lineage>
</organism>
<dbReference type="Proteomes" id="UP000237846">
    <property type="component" value="Unassembled WGS sequence"/>
</dbReference>
<feature type="domain" description="Inosine/uridine-preferring nucleoside hydrolase" evidence="1">
    <location>
        <begin position="5"/>
        <end position="299"/>
    </location>
</feature>
<sequence length="310" mass="33333">MPTRLVIDTDTAADDCFALLAGALHPAADLIAVTLVAGNVGFARQVENALITLDAAGRPEVPVHAGAERPLLREWVSAENVHGDGRGGHAFAVPERAVEAEHAVDALVRIAREHPGEVDVVAIGPLTNIALAARRDPAFPRNVRSLYVMGGSNNGRGNITAAAEYNFYVDPEAARIVFSAGFDTTVVTWNLTLDQALFDTARLAAISALDTPLSRFFDLVNAPTLAFDRSVGIDGSTHPDSLTVALLLEPGLVRRSRRYFVDVETQGELTRGYAVFDWGVFGKEPNATVVEEIDAAGFHRFMLDLLARRP</sequence>
<dbReference type="EMBL" id="PVZC01000004">
    <property type="protein sequence ID" value="PRX98602.1"/>
    <property type="molecule type" value="Genomic_DNA"/>
</dbReference>
<comment type="caution">
    <text evidence="2">The sequence shown here is derived from an EMBL/GenBank/DDBJ whole genome shotgun (WGS) entry which is preliminary data.</text>
</comment>
<dbReference type="AlphaFoldDB" id="A0A2T0Q485"/>
<gene>
    <name evidence="2" type="ORF">CLV72_104180</name>
</gene>
<dbReference type="InterPro" id="IPR036452">
    <property type="entry name" value="Ribo_hydro-like"/>
</dbReference>
<evidence type="ECO:0000313" key="3">
    <source>
        <dbReference type="Proteomes" id="UP000237846"/>
    </source>
</evidence>
<protein>
    <submittedName>
        <fullName evidence="2">Purine nucleosidase</fullName>
    </submittedName>
</protein>
<dbReference type="RefSeq" id="WP_106245887.1">
    <property type="nucleotide sequence ID" value="NZ_PVZC01000004.1"/>
</dbReference>
<dbReference type="OrthoDB" id="9797882at2"/>
<dbReference type="PANTHER" id="PTHR46190:SF1">
    <property type="entry name" value="SI:CH211-201H21.5"/>
    <property type="match status" value="1"/>
</dbReference>
<dbReference type="Gene3D" id="3.90.245.10">
    <property type="entry name" value="Ribonucleoside hydrolase-like"/>
    <property type="match status" value="1"/>
</dbReference>
<name>A0A2T0Q485_9ACTN</name>
<dbReference type="CDD" id="cd02649">
    <property type="entry name" value="nuc_hydro_CeIAG"/>
    <property type="match status" value="1"/>
</dbReference>
<keyword evidence="3" id="KW-1185">Reference proteome</keyword>
<dbReference type="PANTHER" id="PTHR46190">
    <property type="entry name" value="SI:CH211-201H21.5-RELATED"/>
    <property type="match status" value="1"/>
</dbReference>
<proteinExistence type="predicted"/>
<dbReference type="SUPFAM" id="SSF53590">
    <property type="entry name" value="Nucleoside hydrolase"/>
    <property type="match status" value="1"/>
</dbReference>